<evidence type="ECO:0000313" key="3">
    <source>
        <dbReference type="EMBL" id="GGI70628.1"/>
    </source>
</evidence>
<reference evidence="2" key="4">
    <citation type="journal article" date="2023" name="Microbiol. Resour. Announc.">
        <title>Complete Genome Sequence of Vulcanisaeta souniana Strain IC-059, a Hyperthermophilic Archaeon Isolated from Hot Spring Water in Japan.</title>
        <authorList>
            <person name="Kato S."/>
            <person name="Itoh T."/>
            <person name="Wu L."/>
            <person name="Ma J."/>
            <person name="Ohkuma M."/>
        </authorList>
    </citation>
    <scope>NUCLEOTIDE SEQUENCE</scope>
    <source>
        <strain evidence="2">JCM 11219</strain>
    </source>
</reference>
<dbReference type="InterPro" id="IPR004323">
    <property type="entry name" value="Ion_tolerance_CutA"/>
</dbReference>
<dbReference type="SUPFAM" id="SSF54913">
    <property type="entry name" value="GlnB-like"/>
    <property type="match status" value="1"/>
</dbReference>
<dbReference type="GO" id="GO:0005507">
    <property type="term" value="F:copper ion binding"/>
    <property type="evidence" value="ECO:0007669"/>
    <property type="project" value="TreeGrafter"/>
</dbReference>
<protein>
    <submittedName>
        <fullName evidence="3">Dihydroorotate dehydrogenase</fullName>
    </submittedName>
</protein>
<dbReference type="PANTHER" id="PTHR23419">
    <property type="entry name" value="DIVALENT CATION TOLERANCE CUTA-RELATED"/>
    <property type="match status" value="1"/>
</dbReference>
<dbReference type="EMBL" id="BMNM01000001">
    <property type="protein sequence ID" value="GGI70628.1"/>
    <property type="molecule type" value="Genomic_DNA"/>
</dbReference>
<reference evidence="5" key="3">
    <citation type="submission" date="2022-09" db="EMBL/GenBank/DDBJ databases">
        <title>Complete genome sequence of Vulcanisaeta souniana.</title>
        <authorList>
            <person name="Kato S."/>
            <person name="Itoh T."/>
            <person name="Ohkuma M."/>
        </authorList>
    </citation>
    <scope>NUCLEOTIDE SEQUENCE [LARGE SCALE GENOMIC DNA]</scope>
    <source>
        <strain evidence="5">JCM 11219</strain>
    </source>
</reference>
<evidence type="ECO:0000313" key="5">
    <source>
        <dbReference type="Proteomes" id="UP001060771"/>
    </source>
</evidence>
<evidence type="ECO:0000313" key="4">
    <source>
        <dbReference type="Proteomes" id="UP000657075"/>
    </source>
</evidence>
<reference evidence="3" key="1">
    <citation type="journal article" date="2014" name="Int. J. Syst. Evol. Microbiol.">
        <title>Complete genome sequence of Corynebacterium casei LMG S-19264T (=DSM 44701T), isolated from a smear-ripened cheese.</title>
        <authorList>
            <consortium name="US DOE Joint Genome Institute (JGI-PGF)"/>
            <person name="Walter F."/>
            <person name="Albersmeier A."/>
            <person name="Kalinowski J."/>
            <person name="Ruckert C."/>
        </authorList>
    </citation>
    <scope>NUCLEOTIDE SEQUENCE</scope>
    <source>
        <strain evidence="3">JCM 11219</strain>
    </source>
</reference>
<dbReference type="EMBL" id="AP026830">
    <property type="protein sequence ID" value="BDR91754.1"/>
    <property type="molecule type" value="Genomic_DNA"/>
</dbReference>
<dbReference type="InterPro" id="IPR015867">
    <property type="entry name" value="N-reg_PII/ATP_PRibTrfase_C"/>
</dbReference>
<accession>A0A830ED03</accession>
<dbReference type="AlphaFoldDB" id="A0A830ED03"/>
<dbReference type="Proteomes" id="UP000657075">
    <property type="component" value="Unassembled WGS sequence"/>
</dbReference>
<proteinExistence type="inferred from homology"/>
<name>A0A830ED03_9CREN</name>
<dbReference type="Gene3D" id="3.30.70.120">
    <property type="match status" value="1"/>
</dbReference>
<dbReference type="InterPro" id="IPR011322">
    <property type="entry name" value="N-reg_PII-like_a/b"/>
</dbReference>
<organism evidence="3 4">
    <name type="scientific">Vulcanisaeta souniana JCM 11219</name>
    <dbReference type="NCBI Taxonomy" id="1293586"/>
    <lineage>
        <taxon>Archaea</taxon>
        <taxon>Thermoproteota</taxon>
        <taxon>Thermoprotei</taxon>
        <taxon>Thermoproteales</taxon>
        <taxon>Thermoproteaceae</taxon>
        <taxon>Vulcanisaeta</taxon>
    </lineage>
</organism>
<reference evidence="3" key="2">
    <citation type="submission" date="2020-09" db="EMBL/GenBank/DDBJ databases">
        <authorList>
            <person name="Sun Q."/>
            <person name="Ohkuma M."/>
        </authorList>
    </citation>
    <scope>NUCLEOTIDE SEQUENCE</scope>
    <source>
        <strain evidence="3">JCM 11219</strain>
    </source>
</reference>
<comment type="similarity">
    <text evidence="1">Belongs to the CutA family.</text>
</comment>
<dbReference type="Pfam" id="PF03091">
    <property type="entry name" value="CutA1"/>
    <property type="match status" value="1"/>
</dbReference>
<evidence type="ECO:0000313" key="2">
    <source>
        <dbReference type="EMBL" id="BDR91754.1"/>
    </source>
</evidence>
<dbReference type="Proteomes" id="UP001060771">
    <property type="component" value="Chromosome"/>
</dbReference>
<dbReference type="PANTHER" id="PTHR23419:SF8">
    <property type="entry name" value="FI09726P"/>
    <property type="match status" value="1"/>
</dbReference>
<sequence length="115" mass="13387">MKYRMVMYESNYIVVLVTVPNRDVGDEIARFLINDKLAACVNVINGLRSIYYWKGGVEEDNETLLIIKSRKDKLNDLIKSIRERHPYKVPEIIALPIIGGLTEYLEWINETLSRD</sequence>
<dbReference type="GO" id="GO:0010038">
    <property type="term" value="P:response to metal ion"/>
    <property type="evidence" value="ECO:0007669"/>
    <property type="project" value="InterPro"/>
</dbReference>
<gene>
    <name evidence="3" type="primary">cutA</name>
    <name evidence="3" type="ORF">GCM10007112_04500</name>
    <name evidence="2" type="ORF">Vsou_08470</name>
</gene>
<keyword evidence="5" id="KW-1185">Reference proteome</keyword>
<evidence type="ECO:0000256" key="1">
    <source>
        <dbReference type="ARBA" id="ARBA00010169"/>
    </source>
</evidence>